<name>A0ABM9MV28_9LACO</name>
<dbReference type="Pfam" id="PF08240">
    <property type="entry name" value="ADH_N"/>
    <property type="match status" value="1"/>
</dbReference>
<comment type="catalytic activity">
    <reaction evidence="9">
        <text>a primary alcohol + NAD(+) = an aldehyde + NADH + H(+)</text>
        <dbReference type="Rhea" id="RHEA:10736"/>
        <dbReference type="ChEBI" id="CHEBI:15378"/>
        <dbReference type="ChEBI" id="CHEBI:15734"/>
        <dbReference type="ChEBI" id="CHEBI:17478"/>
        <dbReference type="ChEBI" id="CHEBI:57540"/>
        <dbReference type="ChEBI" id="CHEBI:57945"/>
        <dbReference type="EC" id="1.1.1.1"/>
    </reaction>
</comment>
<dbReference type="EC" id="1.1.1.1" evidence="3"/>
<evidence type="ECO:0000256" key="5">
    <source>
        <dbReference type="ARBA" id="ARBA00022723"/>
    </source>
</evidence>
<evidence type="ECO:0000256" key="7">
    <source>
        <dbReference type="ARBA" id="ARBA00023002"/>
    </source>
</evidence>
<comment type="cofactor">
    <cofactor evidence="1 10">
        <name>Zn(2+)</name>
        <dbReference type="ChEBI" id="CHEBI:29105"/>
    </cofactor>
</comment>
<dbReference type="Pfam" id="PF00107">
    <property type="entry name" value="ADH_zinc_N"/>
    <property type="match status" value="1"/>
</dbReference>
<evidence type="ECO:0000256" key="10">
    <source>
        <dbReference type="RuleBase" id="RU361277"/>
    </source>
</evidence>
<comment type="caution">
    <text evidence="12">The sequence shown here is derived from an EMBL/GenBank/DDBJ whole genome shotgun (WGS) entry which is preliminary data.</text>
</comment>
<dbReference type="InterPro" id="IPR020843">
    <property type="entry name" value="ER"/>
</dbReference>
<dbReference type="SMART" id="SM00829">
    <property type="entry name" value="PKS_ER"/>
    <property type="match status" value="1"/>
</dbReference>
<sequence>MKAAVVRNTPDGYADIVEKTLRPIKVNEALLDMEYCGVCHTDLHVAAGDYGNKAGTVLGHEGIGIVKEIGQDVTSLKVGDRVSVAWFFEGCGHCEYCVSGNETFCREVKNAGYTVDGGMAEQAIVTADYAVKVPEGLDPVEASSITCAGVTTYKAIKVSGVQPGEWQVIFGAGGLGNLAIQYAKNVFNAKVIVVDINDDKLALAKKIGADITINSKQVDPVAEIKKVTGGLGAQSSIVTAVARIAFEQAVQCLKPMGKMVAVALPNSEMNLSIPSLVFDGIEVAGSLVGTRLDLAEAFQFGAEGKVKPIVATRRLEEVNDIIDEMKGGKIEGRMVIDFTK</sequence>
<dbReference type="PANTHER" id="PTHR42940:SF8">
    <property type="entry name" value="VACUOLAR PROTEIN SORTING-ASSOCIATED PROTEIN 11"/>
    <property type="match status" value="1"/>
</dbReference>
<dbReference type="GO" id="GO:0004022">
    <property type="term" value="F:alcohol dehydrogenase (NAD+) activity"/>
    <property type="evidence" value="ECO:0007669"/>
    <property type="project" value="UniProtKB-EC"/>
</dbReference>
<dbReference type="SUPFAM" id="SSF51735">
    <property type="entry name" value="NAD(P)-binding Rossmann-fold domains"/>
    <property type="match status" value="1"/>
</dbReference>
<proteinExistence type="inferred from homology"/>
<keyword evidence="7 12" id="KW-0560">Oxidoreductase</keyword>
<evidence type="ECO:0000256" key="6">
    <source>
        <dbReference type="ARBA" id="ARBA00022833"/>
    </source>
</evidence>
<evidence type="ECO:0000256" key="8">
    <source>
        <dbReference type="ARBA" id="ARBA00049164"/>
    </source>
</evidence>
<evidence type="ECO:0000256" key="3">
    <source>
        <dbReference type="ARBA" id="ARBA00013190"/>
    </source>
</evidence>
<keyword evidence="5 10" id="KW-0479">Metal-binding</keyword>
<accession>A0ABM9MV28</accession>
<evidence type="ECO:0000256" key="1">
    <source>
        <dbReference type="ARBA" id="ARBA00001947"/>
    </source>
</evidence>
<evidence type="ECO:0000256" key="9">
    <source>
        <dbReference type="ARBA" id="ARBA00049243"/>
    </source>
</evidence>
<dbReference type="NCBIfam" id="NF006940">
    <property type="entry name" value="PRK09422.1"/>
    <property type="match status" value="1"/>
</dbReference>
<dbReference type="InterPro" id="IPR013149">
    <property type="entry name" value="ADH-like_C"/>
</dbReference>
<dbReference type="SUPFAM" id="SSF50129">
    <property type="entry name" value="GroES-like"/>
    <property type="match status" value="1"/>
</dbReference>
<evidence type="ECO:0000259" key="11">
    <source>
        <dbReference type="SMART" id="SM00829"/>
    </source>
</evidence>
<dbReference type="InterPro" id="IPR013154">
    <property type="entry name" value="ADH-like_N"/>
</dbReference>
<dbReference type="EMBL" id="CAUZLR010000005">
    <property type="protein sequence ID" value="CAK1242057.1"/>
    <property type="molecule type" value="Genomic_DNA"/>
</dbReference>
<dbReference type="Gene3D" id="3.40.50.720">
    <property type="entry name" value="NAD(P)-binding Rossmann-like Domain"/>
    <property type="match status" value="1"/>
</dbReference>
<feature type="domain" description="Enoyl reductase (ER)" evidence="11">
    <location>
        <begin position="14"/>
        <end position="336"/>
    </location>
</feature>
<dbReference type="InterPro" id="IPR036291">
    <property type="entry name" value="NAD(P)-bd_dom_sf"/>
</dbReference>
<dbReference type="Proteomes" id="UP001314261">
    <property type="component" value="Unassembled WGS sequence"/>
</dbReference>
<dbReference type="PANTHER" id="PTHR42940">
    <property type="entry name" value="ALCOHOL DEHYDROGENASE 1-RELATED"/>
    <property type="match status" value="1"/>
</dbReference>
<comment type="similarity">
    <text evidence="2 10">Belongs to the zinc-containing alcohol dehydrogenase family.</text>
</comment>
<dbReference type="Gene3D" id="3.90.180.10">
    <property type="entry name" value="Medium-chain alcohol dehydrogenases, catalytic domain"/>
    <property type="match status" value="1"/>
</dbReference>
<dbReference type="RefSeq" id="WP_338346197.1">
    <property type="nucleotide sequence ID" value="NZ_CAUZLR010000005.1"/>
</dbReference>
<dbReference type="InterPro" id="IPR002328">
    <property type="entry name" value="ADH_Zn_CS"/>
</dbReference>
<protein>
    <recommendedName>
        <fullName evidence="4">Alcohol dehydrogenase</fullName>
        <ecNumber evidence="3">1.1.1.1</ecNumber>
    </recommendedName>
</protein>
<keyword evidence="13" id="KW-1185">Reference proteome</keyword>
<gene>
    <name evidence="12" type="ORF">R54839_PPFHFPJH_00940</name>
</gene>
<evidence type="ECO:0000313" key="12">
    <source>
        <dbReference type="EMBL" id="CAK1242057.1"/>
    </source>
</evidence>
<dbReference type="InterPro" id="IPR011032">
    <property type="entry name" value="GroES-like_sf"/>
</dbReference>
<organism evidence="12 13">
    <name type="scientific">Fructobacillus fructosus</name>
    <dbReference type="NCBI Taxonomy" id="1631"/>
    <lineage>
        <taxon>Bacteria</taxon>
        <taxon>Bacillati</taxon>
        <taxon>Bacillota</taxon>
        <taxon>Bacilli</taxon>
        <taxon>Lactobacillales</taxon>
        <taxon>Lactobacillaceae</taxon>
        <taxon>Fructobacillus</taxon>
    </lineage>
</organism>
<evidence type="ECO:0000256" key="4">
    <source>
        <dbReference type="ARBA" id="ARBA00016352"/>
    </source>
</evidence>
<dbReference type="PROSITE" id="PS00059">
    <property type="entry name" value="ADH_ZINC"/>
    <property type="match status" value="1"/>
</dbReference>
<reference evidence="12 13" key="1">
    <citation type="submission" date="2023-10" db="EMBL/GenBank/DDBJ databases">
        <authorList>
            <person name="Botero Cardona J."/>
        </authorList>
    </citation>
    <scope>NUCLEOTIDE SEQUENCE [LARGE SCALE GENOMIC DNA]</scope>
    <source>
        <strain evidence="12 13">R-54839</strain>
    </source>
</reference>
<evidence type="ECO:0000313" key="13">
    <source>
        <dbReference type="Proteomes" id="UP001314261"/>
    </source>
</evidence>
<dbReference type="CDD" id="cd08297">
    <property type="entry name" value="CAD3"/>
    <property type="match status" value="1"/>
</dbReference>
<keyword evidence="6 10" id="KW-0862">Zinc</keyword>
<evidence type="ECO:0000256" key="2">
    <source>
        <dbReference type="ARBA" id="ARBA00008072"/>
    </source>
</evidence>
<comment type="catalytic activity">
    <reaction evidence="8">
        <text>a secondary alcohol + NAD(+) = a ketone + NADH + H(+)</text>
        <dbReference type="Rhea" id="RHEA:10740"/>
        <dbReference type="ChEBI" id="CHEBI:15378"/>
        <dbReference type="ChEBI" id="CHEBI:17087"/>
        <dbReference type="ChEBI" id="CHEBI:35681"/>
        <dbReference type="ChEBI" id="CHEBI:57540"/>
        <dbReference type="ChEBI" id="CHEBI:57945"/>
        <dbReference type="EC" id="1.1.1.1"/>
    </reaction>
</comment>